<reference evidence="2" key="1">
    <citation type="journal article" date="2019" name="Int. J. Syst. Evol. Microbiol.">
        <title>The Global Catalogue of Microorganisms (GCM) 10K type strain sequencing project: providing services to taxonomists for standard genome sequencing and annotation.</title>
        <authorList>
            <consortium name="The Broad Institute Genomics Platform"/>
            <consortium name="The Broad Institute Genome Sequencing Center for Infectious Disease"/>
            <person name="Wu L."/>
            <person name="Ma J."/>
        </authorList>
    </citation>
    <scope>NUCLEOTIDE SEQUENCE [LARGE SCALE GENOMIC DNA]</scope>
    <source>
        <strain evidence="2">JCM 31047</strain>
    </source>
</reference>
<protein>
    <submittedName>
        <fullName evidence="1">Uncharacterized protein</fullName>
    </submittedName>
</protein>
<dbReference type="Proteomes" id="UP000600547">
    <property type="component" value="Unassembled WGS sequence"/>
</dbReference>
<name>A0A8H9GVP2_9DEIO</name>
<organism evidence="1 2">
    <name type="scientific">Deinococcus arenae</name>
    <dbReference type="NCBI Taxonomy" id="1452751"/>
    <lineage>
        <taxon>Bacteria</taxon>
        <taxon>Thermotogati</taxon>
        <taxon>Deinococcota</taxon>
        <taxon>Deinococci</taxon>
        <taxon>Deinococcales</taxon>
        <taxon>Deinococcaceae</taxon>
        <taxon>Deinococcus</taxon>
    </lineage>
</organism>
<dbReference type="AlphaFoldDB" id="A0A8H9GVP2"/>
<gene>
    <name evidence="1" type="ORF">GCM10008956_29660</name>
</gene>
<accession>A0A8H9GVP2</accession>
<keyword evidence="2" id="KW-1185">Reference proteome</keyword>
<evidence type="ECO:0000313" key="2">
    <source>
        <dbReference type="Proteomes" id="UP000600547"/>
    </source>
</evidence>
<sequence>MTSNQPMYDIRALQTQVTVLTSLRQLTEARAVLGSLSTLNAVQDNPVEAATVQVLAGILAEDQDALSNLPPAIHPSWQVRALLHRARLSADPHEAVRLAQAARAFHQRHEEAIFDVMFPEVHRQLIAWGVPLTRAVPTGPTVLTVSIRGVLRLAVNTEVIQSRLPAASAAVLAALITDGPLTTASLLRDVLGTEKAASLDRAVERVCLLIGDETAITSQGDGWARRWSLSAAYRWRLDEACTGSVLGGLDSPYAQRYELA</sequence>
<evidence type="ECO:0000313" key="1">
    <source>
        <dbReference type="EMBL" id="GGM51676.1"/>
    </source>
</evidence>
<comment type="caution">
    <text evidence="1">The sequence shown here is derived from an EMBL/GenBank/DDBJ whole genome shotgun (WGS) entry which is preliminary data.</text>
</comment>
<dbReference type="EMBL" id="BMQG01000011">
    <property type="protein sequence ID" value="GGM51676.1"/>
    <property type="molecule type" value="Genomic_DNA"/>
</dbReference>
<proteinExistence type="predicted"/>